<dbReference type="EMBL" id="FRCB01000003">
    <property type="protein sequence ID" value="SHL84884.1"/>
    <property type="molecule type" value="Genomic_DNA"/>
</dbReference>
<protein>
    <submittedName>
        <fullName evidence="1">Uncharacterized protein</fullName>
    </submittedName>
</protein>
<dbReference type="RefSeq" id="WP_149778937.1">
    <property type="nucleotide sequence ID" value="NZ_FRCB01000003.1"/>
</dbReference>
<sequence>MHQPDTQPVAPRHPDVVMRLDRLGSFHQSRLSFMRILLRRLQSEGWRFECALFDIDARGVGRAVYTAHGPERSYSLVAFANDLPPEKRSDRVIATEWDATFTLFDGVPETADLDRLQANVPRQEAGRVSEKELSLSRANRSVRLWDHVVDSLASGHQPDPARVAEVGYLMRTTAVYGSGKFGAADREQIAHRPECQAPFQIEMLSVYLTRAFVMDLVEHMARMRAPETAVPLDPDLRRRFGIGNSTGLGMAPFLVTHPALLNNWIATREEALARIRSLPHASAGEAQTLRRFAIRAQLHAADWHSDHPVQIAKLEALRADMASLLAHLATADLQADQPWNRLWLWAEGALTLEGQELLASLLLEPYPRLVDPLACCMAADEAATWRIDGAMSTARLRALVQEIYGWALAIDWTDPDAQARVWYTSEAKLEPRLGERFDEPIEPYEQPLCPGRDAARLWSDLSEATEDSVAGFLMRHPQHRHIVRRAQIAARLPYAEIRDNTIDATMMPIDMLRLKLSFFGACHFDPRSDRWLRINMYQHAPFPHELGDRSGDDWAYPFLAVAAE</sequence>
<organism evidence="1 2">
    <name type="scientific">Roseovarius litoreus</name>
    <dbReference type="NCBI Taxonomy" id="1155722"/>
    <lineage>
        <taxon>Bacteria</taxon>
        <taxon>Pseudomonadati</taxon>
        <taxon>Pseudomonadota</taxon>
        <taxon>Alphaproteobacteria</taxon>
        <taxon>Rhodobacterales</taxon>
        <taxon>Roseobacteraceae</taxon>
        <taxon>Roseovarius</taxon>
    </lineage>
</organism>
<keyword evidence="2" id="KW-1185">Reference proteome</keyword>
<evidence type="ECO:0000313" key="2">
    <source>
        <dbReference type="Proteomes" id="UP000322545"/>
    </source>
</evidence>
<name>A0A1M7DZH3_9RHOB</name>
<dbReference type="Proteomes" id="UP000322545">
    <property type="component" value="Unassembled WGS sequence"/>
</dbReference>
<reference evidence="1 2" key="1">
    <citation type="submission" date="2016-11" db="EMBL/GenBank/DDBJ databases">
        <authorList>
            <person name="Varghese N."/>
            <person name="Submissions S."/>
        </authorList>
    </citation>
    <scope>NUCLEOTIDE SEQUENCE [LARGE SCALE GENOMIC DNA]</scope>
    <source>
        <strain evidence="1 2">DSM 28249</strain>
    </source>
</reference>
<dbReference type="AlphaFoldDB" id="A0A1M7DZH3"/>
<accession>A0A1M7DZH3</accession>
<gene>
    <name evidence="1" type="ORF">SAMN05443432_103130</name>
</gene>
<proteinExistence type="predicted"/>
<evidence type="ECO:0000313" key="1">
    <source>
        <dbReference type="EMBL" id="SHL84884.1"/>
    </source>
</evidence>